<name>A0A8J3T9R0_9ACTN</name>
<keyword evidence="1" id="KW-0732">Signal</keyword>
<gene>
    <name evidence="2" type="ORF">Pme01_12430</name>
</gene>
<accession>A0A8J3T9R0</accession>
<reference evidence="2" key="1">
    <citation type="submission" date="2021-01" db="EMBL/GenBank/DDBJ databases">
        <title>Whole genome shotgun sequence of Planosporangium mesophilum NBRC 109066.</title>
        <authorList>
            <person name="Komaki H."/>
            <person name="Tamura T."/>
        </authorList>
    </citation>
    <scope>NUCLEOTIDE SEQUENCE</scope>
    <source>
        <strain evidence="2">NBRC 109066</strain>
    </source>
</reference>
<comment type="caution">
    <text evidence="2">The sequence shown here is derived from an EMBL/GenBank/DDBJ whole genome shotgun (WGS) entry which is preliminary data.</text>
</comment>
<feature type="signal peptide" evidence="1">
    <location>
        <begin position="1"/>
        <end position="34"/>
    </location>
</feature>
<evidence type="ECO:0008006" key="4">
    <source>
        <dbReference type="Google" id="ProtNLM"/>
    </source>
</evidence>
<evidence type="ECO:0000313" key="3">
    <source>
        <dbReference type="Proteomes" id="UP000599074"/>
    </source>
</evidence>
<keyword evidence="3" id="KW-1185">Reference proteome</keyword>
<dbReference type="RefSeq" id="WP_168114731.1">
    <property type="nucleotide sequence ID" value="NZ_BOON01000010.1"/>
</dbReference>
<dbReference type="AlphaFoldDB" id="A0A8J3T9R0"/>
<evidence type="ECO:0000256" key="1">
    <source>
        <dbReference type="SAM" id="SignalP"/>
    </source>
</evidence>
<dbReference type="InterPro" id="IPR006311">
    <property type="entry name" value="TAT_signal"/>
</dbReference>
<organism evidence="2 3">
    <name type="scientific">Planosporangium mesophilum</name>
    <dbReference type="NCBI Taxonomy" id="689768"/>
    <lineage>
        <taxon>Bacteria</taxon>
        <taxon>Bacillati</taxon>
        <taxon>Actinomycetota</taxon>
        <taxon>Actinomycetes</taxon>
        <taxon>Micromonosporales</taxon>
        <taxon>Micromonosporaceae</taxon>
        <taxon>Planosporangium</taxon>
    </lineage>
</organism>
<dbReference type="Proteomes" id="UP000599074">
    <property type="component" value="Unassembled WGS sequence"/>
</dbReference>
<protein>
    <recommendedName>
        <fullName evidence="4">Twin-arginine translocation signal domain-containing protein</fullName>
    </recommendedName>
</protein>
<dbReference type="PROSITE" id="PS51318">
    <property type="entry name" value="TAT"/>
    <property type="match status" value="1"/>
</dbReference>
<dbReference type="EMBL" id="BOON01000010">
    <property type="protein sequence ID" value="GII21646.1"/>
    <property type="molecule type" value="Genomic_DNA"/>
</dbReference>
<proteinExistence type="predicted"/>
<feature type="chain" id="PRO_5035226148" description="Twin-arginine translocation signal domain-containing protein" evidence="1">
    <location>
        <begin position="35"/>
        <end position="173"/>
    </location>
</feature>
<sequence>MVARLARRTLLKTSAATVGVSAAGVLIFNGEAQAAPAAPVHSSIARVVRHEGDSAVLNVVSGRLPAGTTVTAPVRGFPPGWRLDEGDLVMLNGDRGLDPDAATPLVTRFIGRVEGQTSTEIDIAGARVRTTGATLRQSQPVIGASRGQQFLALCVKNDLTGAYTCFSLRPTAA</sequence>
<evidence type="ECO:0000313" key="2">
    <source>
        <dbReference type="EMBL" id="GII21646.1"/>
    </source>
</evidence>